<sequence>MDGKMGMKMTQLEEHNYLYSTKKVQQQLEMSDCENVKFSAESFEDQLRSPNIEHIHTYVIARLLTKFRLFEQFVISKAFMFPGIHEIAYLNSLEIMKLYKNVLVGKNDQLKSEAILGVKHQINRTRKIIFGHPLVNDAQLMRDVLSVD</sequence>
<protein>
    <submittedName>
        <fullName evidence="2">Uncharacterized protein</fullName>
    </submittedName>
</protein>
<proteinExistence type="predicted"/>
<name>A0A914I3U1_GLORO</name>
<reference evidence="2" key="1">
    <citation type="submission" date="2022-11" db="UniProtKB">
        <authorList>
            <consortium name="WormBaseParasite"/>
        </authorList>
    </citation>
    <scope>IDENTIFICATION</scope>
</reference>
<evidence type="ECO:0000313" key="1">
    <source>
        <dbReference type="Proteomes" id="UP000887572"/>
    </source>
</evidence>
<accession>A0A914I3U1</accession>
<evidence type="ECO:0000313" key="2">
    <source>
        <dbReference type="WBParaSite" id="Gr19_v10_g6345.t1"/>
    </source>
</evidence>
<dbReference type="Proteomes" id="UP000887572">
    <property type="component" value="Unplaced"/>
</dbReference>
<keyword evidence="1" id="KW-1185">Reference proteome</keyword>
<dbReference type="AlphaFoldDB" id="A0A914I3U1"/>
<organism evidence="1 2">
    <name type="scientific">Globodera rostochiensis</name>
    <name type="common">Golden nematode worm</name>
    <name type="synonym">Heterodera rostochiensis</name>
    <dbReference type="NCBI Taxonomy" id="31243"/>
    <lineage>
        <taxon>Eukaryota</taxon>
        <taxon>Metazoa</taxon>
        <taxon>Ecdysozoa</taxon>
        <taxon>Nematoda</taxon>
        <taxon>Chromadorea</taxon>
        <taxon>Rhabditida</taxon>
        <taxon>Tylenchina</taxon>
        <taxon>Tylenchomorpha</taxon>
        <taxon>Tylenchoidea</taxon>
        <taxon>Heteroderidae</taxon>
        <taxon>Heteroderinae</taxon>
        <taxon>Globodera</taxon>
    </lineage>
</organism>
<dbReference type="WBParaSite" id="Gr19_v10_g6345.t1">
    <property type="protein sequence ID" value="Gr19_v10_g6345.t1"/>
    <property type="gene ID" value="Gr19_v10_g6345"/>
</dbReference>